<evidence type="ECO:0000313" key="1">
    <source>
        <dbReference type="EMBL" id="OKL45284.1"/>
    </source>
</evidence>
<dbReference type="PROSITE" id="PS51257">
    <property type="entry name" value="PROKAR_LIPOPROTEIN"/>
    <property type="match status" value="1"/>
</dbReference>
<reference evidence="1 2" key="1">
    <citation type="submission" date="2016-03" db="EMBL/GenBank/DDBJ databases">
        <title>Genome sequence of Nesiotobacter sp. nov., a moderately halophilic alphaproteobacterium isolated from the Yellow Sea, China.</title>
        <authorList>
            <person name="Zhang G."/>
            <person name="Zhang R."/>
        </authorList>
    </citation>
    <scope>NUCLEOTIDE SEQUENCE [LARGE SCALE GENOMIC DNA]</scope>
    <source>
        <strain evidence="1 2">WB1-6</strain>
    </source>
</reference>
<dbReference type="RefSeq" id="WP_028480219.1">
    <property type="nucleotide sequence ID" value="NZ_LVVZ01000005.1"/>
</dbReference>
<proteinExistence type="predicted"/>
<accession>A0A1U7JKR3</accession>
<sequence>MRILALVALTVALAACQSGGPRGSNQPVLRAEAGSQSITVSASPEQVRQTLKASAAEKGTLVIQDDPNMVIIENVLRRKNPVLDEEFGPSNNGDRVIRVRVRFSGSQCNTFVVQDLALLNNAHTALEQSYQLPGDPNTMQSLIGLKKRAESQAQCI</sequence>
<name>A0A1U7JKR3_9HYPH</name>
<protein>
    <recommendedName>
        <fullName evidence="3">Lipoprotein</fullName>
    </recommendedName>
</protein>
<gene>
    <name evidence="1" type="ORF">A3843_02800</name>
</gene>
<dbReference type="EMBL" id="LVVZ01000005">
    <property type="protein sequence ID" value="OKL45284.1"/>
    <property type="molecule type" value="Genomic_DNA"/>
</dbReference>
<keyword evidence="2" id="KW-1185">Reference proteome</keyword>
<comment type="caution">
    <text evidence="1">The sequence shown here is derived from an EMBL/GenBank/DDBJ whole genome shotgun (WGS) entry which is preliminary data.</text>
</comment>
<organism evidence="1 2">
    <name type="scientific">Pseudovibrio exalbescens</name>
    <dbReference type="NCBI Taxonomy" id="197461"/>
    <lineage>
        <taxon>Bacteria</taxon>
        <taxon>Pseudomonadati</taxon>
        <taxon>Pseudomonadota</taxon>
        <taxon>Alphaproteobacteria</taxon>
        <taxon>Hyphomicrobiales</taxon>
        <taxon>Stappiaceae</taxon>
        <taxon>Pseudovibrio</taxon>
    </lineage>
</organism>
<dbReference type="Proteomes" id="UP000185783">
    <property type="component" value="Unassembled WGS sequence"/>
</dbReference>
<dbReference type="OrthoDB" id="7676997at2"/>
<evidence type="ECO:0000313" key="2">
    <source>
        <dbReference type="Proteomes" id="UP000185783"/>
    </source>
</evidence>
<dbReference type="AlphaFoldDB" id="A0A1U7JKR3"/>
<evidence type="ECO:0008006" key="3">
    <source>
        <dbReference type="Google" id="ProtNLM"/>
    </source>
</evidence>